<organism evidence="2">
    <name type="scientific">freshwater metagenome</name>
    <dbReference type="NCBI Taxonomy" id="449393"/>
    <lineage>
        <taxon>unclassified sequences</taxon>
        <taxon>metagenomes</taxon>
        <taxon>ecological metagenomes</taxon>
    </lineage>
</organism>
<dbReference type="Pfam" id="PF08570">
    <property type="entry name" value="DUF1761"/>
    <property type="match status" value="1"/>
</dbReference>
<keyword evidence="1" id="KW-0812">Transmembrane</keyword>
<keyword evidence="1" id="KW-0472">Membrane</keyword>
<dbReference type="EMBL" id="CAESAJ010000017">
    <property type="protein sequence ID" value="CAB4332590.1"/>
    <property type="molecule type" value="Genomic_DNA"/>
</dbReference>
<dbReference type="InterPro" id="IPR013879">
    <property type="entry name" value="DUF1761"/>
</dbReference>
<sequence length="142" mass="15156">MTFSELNLLGVLAAFAVSFISGGIWFGPKTFYPVWMKEKGIASGQLTQQQNKPALMFGGTILGVLVQTLTLGLIINSLQQNLPDFGIIDGAGVGFALGVGIAMFASLSHRLFGGENLKVWFIETINDAINLTIAGAIITFFN</sequence>
<gene>
    <name evidence="2" type="ORF">UFOPK3770_00312</name>
</gene>
<feature type="transmembrane region" description="Helical" evidence="1">
    <location>
        <begin position="119"/>
        <end position="141"/>
    </location>
</feature>
<reference evidence="2" key="1">
    <citation type="submission" date="2020-05" db="EMBL/GenBank/DDBJ databases">
        <authorList>
            <person name="Chiriac C."/>
            <person name="Salcher M."/>
            <person name="Ghai R."/>
            <person name="Kavagutti S V."/>
        </authorList>
    </citation>
    <scope>NUCLEOTIDE SEQUENCE</scope>
</reference>
<feature type="transmembrane region" description="Helical" evidence="1">
    <location>
        <begin position="54"/>
        <end position="75"/>
    </location>
</feature>
<evidence type="ECO:0000313" key="2">
    <source>
        <dbReference type="EMBL" id="CAB4332590.1"/>
    </source>
</evidence>
<name>A0A6J5YXD7_9ZZZZ</name>
<accession>A0A6J5YXD7</accession>
<proteinExistence type="predicted"/>
<evidence type="ECO:0000256" key="1">
    <source>
        <dbReference type="SAM" id="Phobius"/>
    </source>
</evidence>
<dbReference type="AlphaFoldDB" id="A0A6J5YXD7"/>
<feature type="transmembrane region" description="Helical" evidence="1">
    <location>
        <begin position="6"/>
        <end position="27"/>
    </location>
</feature>
<protein>
    <submittedName>
        <fullName evidence="2">Unannotated protein</fullName>
    </submittedName>
</protein>
<keyword evidence="1" id="KW-1133">Transmembrane helix</keyword>
<feature type="transmembrane region" description="Helical" evidence="1">
    <location>
        <begin position="87"/>
        <end position="107"/>
    </location>
</feature>